<organism evidence="2 3">
    <name type="scientific">Streptomyces camponoticapitis</name>
    <dbReference type="NCBI Taxonomy" id="1616125"/>
    <lineage>
        <taxon>Bacteria</taxon>
        <taxon>Bacillati</taxon>
        <taxon>Actinomycetota</taxon>
        <taxon>Actinomycetes</taxon>
        <taxon>Kitasatosporales</taxon>
        <taxon>Streptomycetaceae</taxon>
        <taxon>Streptomyces</taxon>
    </lineage>
</organism>
<keyword evidence="3" id="KW-1185">Reference proteome</keyword>
<name>A0ABQ2E0C2_9ACTN</name>
<gene>
    <name evidence="2" type="ORF">GCM10011583_14970</name>
</gene>
<feature type="compositionally biased region" description="Gly residues" evidence="1">
    <location>
        <begin position="33"/>
        <end position="52"/>
    </location>
</feature>
<reference evidence="3" key="1">
    <citation type="journal article" date="2019" name="Int. J. Syst. Evol. Microbiol.">
        <title>The Global Catalogue of Microorganisms (GCM) 10K type strain sequencing project: providing services to taxonomists for standard genome sequencing and annotation.</title>
        <authorList>
            <consortium name="The Broad Institute Genomics Platform"/>
            <consortium name="The Broad Institute Genome Sequencing Center for Infectious Disease"/>
            <person name="Wu L."/>
            <person name="Ma J."/>
        </authorList>
    </citation>
    <scope>NUCLEOTIDE SEQUENCE [LARGE SCALE GENOMIC DNA]</scope>
    <source>
        <strain evidence="3">CGMCC 4.7275</strain>
    </source>
</reference>
<accession>A0ABQ2E0C2</accession>
<evidence type="ECO:0000313" key="3">
    <source>
        <dbReference type="Proteomes" id="UP000660265"/>
    </source>
</evidence>
<evidence type="ECO:0008006" key="4">
    <source>
        <dbReference type="Google" id="ProtNLM"/>
    </source>
</evidence>
<dbReference type="Proteomes" id="UP000660265">
    <property type="component" value="Unassembled WGS sequence"/>
</dbReference>
<sequence length="52" mass="5001">MGTVLIAVGIMIALVSLTLRGRKKKSRHIWADGSGGSSDSGDGGGGDGGSGG</sequence>
<dbReference type="EMBL" id="BMMV01000004">
    <property type="protein sequence ID" value="GGJ84320.1"/>
    <property type="molecule type" value="Genomic_DNA"/>
</dbReference>
<evidence type="ECO:0000313" key="2">
    <source>
        <dbReference type="EMBL" id="GGJ84320.1"/>
    </source>
</evidence>
<comment type="caution">
    <text evidence="2">The sequence shown here is derived from an EMBL/GenBank/DDBJ whole genome shotgun (WGS) entry which is preliminary data.</text>
</comment>
<feature type="region of interest" description="Disordered" evidence="1">
    <location>
        <begin position="22"/>
        <end position="52"/>
    </location>
</feature>
<proteinExistence type="predicted"/>
<dbReference type="RefSeq" id="WP_189106531.1">
    <property type="nucleotide sequence ID" value="NZ_BMMV01000004.1"/>
</dbReference>
<evidence type="ECO:0000256" key="1">
    <source>
        <dbReference type="SAM" id="MobiDB-lite"/>
    </source>
</evidence>
<protein>
    <recommendedName>
        <fullName evidence="4">LPXTG cell wall anchor domain-containing protein</fullName>
    </recommendedName>
</protein>